<gene>
    <name evidence="1" type="ORF">HMPREF9013_1318</name>
</gene>
<dbReference type="AlphaFoldDB" id="D2MPK2"/>
<dbReference type="Proteomes" id="UP000005017">
    <property type="component" value="Unassembled WGS sequence"/>
</dbReference>
<evidence type="ECO:0008006" key="3">
    <source>
        <dbReference type="Google" id="ProtNLM"/>
    </source>
</evidence>
<protein>
    <recommendedName>
        <fullName evidence="3">Phage nucleotide-binding protein</fullName>
    </recommendedName>
</protein>
<dbReference type="InterPro" id="IPR027417">
    <property type="entry name" value="P-loop_NTPase"/>
</dbReference>
<comment type="caution">
    <text evidence="1">The sequence shown here is derived from an EMBL/GenBank/DDBJ whole genome shotgun (WGS) entry which is preliminary data.</text>
</comment>
<dbReference type="eggNOG" id="ENOG502Z7T2">
    <property type="taxonomic scope" value="Bacteria"/>
</dbReference>
<reference evidence="2" key="1">
    <citation type="submission" date="2009-12" db="EMBL/GenBank/DDBJ databases">
        <title>Sequence of Clostridiales genomosp. BVAB3 str. UPII9-5.</title>
        <authorList>
            <person name="Madupu R."/>
            <person name="Durkin A.S."/>
            <person name="Torralba M."/>
            <person name="Methe B."/>
            <person name="Sutton G.G."/>
            <person name="Strausberg R.L."/>
            <person name="Nelson K.E."/>
        </authorList>
    </citation>
    <scope>NUCLEOTIDE SEQUENCE [LARGE SCALE GENOMIC DNA]</scope>
    <source>
        <strain evidence="2">W1219</strain>
    </source>
</reference>
<evidence type="ECO:0000313" key="2">
    <source>
        <dbReference type="Proteomes" id="UP000005017"/>
    </source>
</evidence>
<dbReference type="Pfam" id="PF13479">
    <property type="entry name" value="AAA_24"/>
    <property type="match status" value="1"/>
</dbReference>
<accession>D2MPK2</accession>
<name>D2MPK2_9FIRM</name>
<sequence>MFEINTGVVKTPLKVIIYGTEGVGKTTLASKFPKPLFIDAENGSGALDVARYPYPTSWQMLMSEVQEFLNNPQGYKTLVIDSIDWAEAKAIEMICAGIKVNGIEDIGWSKGYTYLNEEIGRLLNLLTEVINRGVNVVLIAHMVIRTITKPEETGSYDRYELKLKQAKNGNNCQLVKEWADLILFCNYREFLVADKTTGKKKATGGKERIMYTEHAAAWDAKNRFGLPEVLPLDFEPIAHLFSENYTQSSVTTSTQAQQAVEQPQQERTVNDINNWTTNTDAHLSIETMWQPTPYTAEEETIMTELPTALTDLMRSKQVHPSEIQMAVGRKGYFTSDTPIKNYDPEFVQGCLIGAWPSVMQLIENDRELPF</sequence>
<proteinExistence type="predicted"/>
<dbReference type="SUPFAM" id="SSF52540">
    <property type="entry name" value="P-loop containing nucleoside triphosphate hydrolases"/>
    <property type="match status" value="1"/>
</dbReference>
<dbReference type="EMBL" id="ADFR01000009">
    <property type="protein sequence ID" value="EFC05614.1"/>
    <property type="molecule type" value="Genomic_DNA"/>
</dbReference>
<evidence type="ECO:0000313" key="1">
    <source>
        <dbReference type="EMBL" id="EFC05614.1"/>
    </source>
</evidence>
<keyword evidence="2" id="KW-1185">Reference proteome</keyword>
<dbReference type="STRING" id="679192.HMPREF9013_1318"/>
<organism evidence="1 2">
    <name type="scientific">Bulleidia extructa W1219</name>
    <dbReference type="NCBI Taxonomy" id="679192"/>
    <lineage>
        <taxon>Bacteria</taxon>
        <taxon>Bacillati</taxon>
        <taxon>Bacillota</taxon>
        <taxon>Erysipelotrichia</taxon>
        <taxon>Erysipelotrichales</taxon>
        <taxon>Erysipelotrichaceae</taxon>
        <taxon>Bulleidia</taxon>
    </lineage>
</organism>